<comment type="caution">
    <text evidence="2">The sequence shown here is derived from an EMBL/GenBank/DDBJ whole genome shotgun (WGS) entry which is preliminary data.</text>
</comment>
<accession>A0A8H6IZD7</accession>
<dbReference type="GO" id="GO:0016747">
    <property type="term" value="F:acyltransferase activity, transferring groups other than amino-acyl groups"/>
    <property type="evidence" value="ECO:0007669"/>
    <property type="project" value="InterPro"/>
</dbReference>
<evidence type="ECO:0000313" key="2">
    <source>
        <dbReference type="EMBL" id="KAF6803303.1"/>
    </source>
</evidence>
<protein>
    <recommendedName>
        <fullName evidence="1">N-acetyltransferase domain-containing protein</fullName>
    </recommendedName>
</protein>
<evidence type="ECO:0000313" key="3">
    <source>
        <dbReference type="Proteomes" id="UP000652219"/>
    </source>
</evidence>
<dbReference type="Gene3D" id="3.40.630.30">
    <property type="match status" value="1"/>
</dbReference>
<dbReference type="Proteomes" id="UP000652219">
    <property type="component" value="Unassembled WGS sequence"/>
</dbReference>
<organism evidence="2 3">
    <name type="scientific">Colletotrichum sojae</name>
    <dbReference type="NCBI Taxonomy" id="2175907"/>
    <lineage>
        <taxon>Eukaryota</taxon>
        <taxon>Fungi</taxon>
        <taxon>Dikarya</taxon>
        <taxon>Ascomycota</taxon>
        <taxon>Pezizomycotina</taxon>
        <taxon>Sordariomycetes</taxon>
        <taxon>Hypocreomycetidae</taxon>
        <taxon>Glomerellales</taxon>
        <taxon>Glomerellaceae</taxon>
        <taxon>Colletotrichum</taxon>
        <taxon>Colletotrichum orchidearum species complex</taxon>
    </lineage>
</organism>
<dbReference type="CDD" id="cd04301">
    <property type="entry name" value="NAT_SF"/>
    <property type="match status" value="1"/>
</dbReference>
<dbReference type="Pfam" id="PF13508">
    <property type="entry name" value="Acetyltransf_7"/>
    <property type="match status" value="1"/>
</dbReference>
<dbReference type="InterPro" id="IPR016181">
    <property type="entry name" value="Acyl_CoA_acyltransferase"/>
</dbReference>
<dbReference type="PANTHER" id="PTHR42791:SF16">
    <property type="entry name" value="N-ACETYLTRANSFERASE DOMAIN-CONTAINING PROTEIN"/>
    <property type="match status" value="1"/>
</dbReference>
<dbReference type="InterPro" id="IPR000182">
    <property type="entry name" value="GNAT_dom"/>
</dbReference>
<keyword evidence="3" id="KW-1185">Reference proteome</keyword>
<dbReference type="PROSITE" id="PS51186">
    <property type="entry name" value="GNAT"/>
    <property type="match status" value="1"/>
</dbReference>
<feature type="domain" description="N-acetyltransferase" evidence="1">
    <location>
        <begin position="64"/>
        <end position="227"/>
    </location>
</feature>
<dbReference type="SUPFAM" id="SSF55729">
    <property type="entry name" value="Acyl-CoA N-acyltransferases (Nat)"/>
    <property type="match status" value="1"/>
</dbReference>
<dbReference type="AlphaFoldDB" id="A0A8H6IZD7"/>
<evidence type="ECO:0000259" key="1">
    <source>
        <dbReference type="PROSITE" id="PS51186"/>
    </source>
</evidence>
<reference evidence="2 3" key="1">
    <citation type="journal article" date="2020" name="Phytopathology">
        <title>Genome Sequence Resources of Colletotrichum truncatum, C. plurivorum, C. musicola, and C. sojae: Four Species Pathogenic to Soybean (Glycine max).</title>
        <authorList>
            <person name="Rogerio F."/>
            <person name="Boufleur T.R."/>
            <person name="Ciampi-Guillardi M."/>
            <person name="Sukno S.A."/>
            <person name="Thon M.R."/>
            <person name="Massola Junior N.S."/>
            <person name="Baroncelli R."/>
        </authorList>
    </citation>
    <scope>NUCLEOTIDE SEQUENCE [LARGE SCALE GENOMIC DNA]</scope>
    <source>
        <strain evidence="2 3">LFN0009</strain>
    </source>
</reference>
<proteinExistence type="predicted"/>
<dbReference type="EMBL" id="WIGN01000242">
    <property type="protein sequence ID" value="KAF6803303.1"/>
    <property type="molecule type" value="Genomic_DNA"/>
</dbReference>
<sequence>MEPLRLVRITSTDQFPALAEQAAQTWIGSPIFDMLCPEHRSSPSRFRQVWRLILKNELATPGAVILAALPPRSSSDDTKNAVGFAVWHRTGSSLTSQSWHQNSIHKKLLRLRVFLEIAYLMLTRWLSLAGFLAVQSAFEKVEKQHYPPERWRLSWLSVAPASQRRGVGRGLLRWGVERGEEEGVAVVLEASEMGRGLYTRAGFEVVGWECFEGRWEGVRQPVMIRAPGGGKIE</sequence>
<dbReference type="PANTHER" id="PTHR42791">
    <property type="entry name" value="GNAT FAMILY ACETYLTRANSFERASE"/>
    <property type="match status" value="1"/>
</dbReference>
<name>A0A8H6IZD7_9PEZI</name>
<gene>
    <name evidence="2" type="ORF">CSOJ01_11004</name>
</gene>
<dbReference type="InterPro" id="IPR052523">
    <property type="entry name" value="Trichothecene_AcTrans"/>
</dbReference>